<protein>
    <submittedName>
        <fullName evidence="1">Uncharacterized protein</fullName>
    </submittedName>
</protein>
<dbReference type="Proteomes" id="UP000814033">
    <property type="component" value="Unassembled WGS sequence"/>
</dbReference>
<keyword evidence="2" id="KW-1185">Reference proteome</keyword>
<organism evidence="1 2">
    <name type="scientific">Auriscalpium vulgare</name>
    <dbReference type="NCBI Taxonomy" id="40419"/>
    <lineage>
        <taxon>Eukaryota</taxon>
        <taxon>Fungi</taxon>
        <taxon>Dikarya</taxon>
        <taxon>Basidiomycota</taxon>
        <taxon>Agaricomycotina</taxon>
        <taxon>Agaricomycetes</taxon>
        <taxon>Russulales</taxon>
        <taxon>Auriscalpiaceae</taxon>
        <taxon>Auriscalpium</taxon>
    </lineage>
</organism>
<reference evidence="1" key="1">
    <citation type="submission" date="2021-02" db="EMBL/GenBank/DDBJ databases">
        <authorList>
            <consortium name="DOE Joint Genome Institute"/>
            <person name="Ahrendt S."/>
            <person name="Looney B.P."/>
            <person name="Miyauchi S."/>
            <person name="Morin E."/>
            <person name="Drula E."/>
            <person name="Courty P.E."/>
            <person name="Chicoki N."/>
            <person name="Fauchery L."/>
            <person name="Kohler A."/>
            <person name="Kuo A."/>
            <person name="Labutti K."/>
            <person name="Pangilinan J."/>
            <person name="Lipzen A."/>
            <person name="Riley R."/>
            <person name="Andreopoulos W."/>
            <person name="He G."/>
            <person name="Johnson J."/>
            <person name="Barry K.W."/>
            <person name="Grigoriev I.V."/>
            <person name="Nagy L."/>
            <person name="Hibbett D."/>
            <person name="Henrissat B."/>
            <person name="Matheny P.B."/>
            <person name="Labbe J."/>
            <person name="Martin F."/>
        </authorList>
    </citation>
    <scope>NUCLEOTIDE SEQUENCE</scope>
    <source>
        <strain evidence="1">FP105234-sp</strain>
    </source>
</reference>
<sequence length="311" mass="34242">MPAVRSASSTISPSPSRSTTPATAFNLYLSTNDITSTSEDTIGEAPYTRRRASEEQLKILREIFEAKPYPTREERNTLALEVGMDYKAITVWFQNKRQSEKRKAWTKNARAKKRALARQEALVATVEDPPSLKSGISLDRIASMAERSPSSSHQSFTLPLTSRPPLTPRRGTSRRVSPSTPIPRSELWMHMPSSPPDAPPSPAVEKIRLSLLPPKSKAAKSLEWACANARADRRNARGKENRAPKIILSPSARRGYAETEVDDSETETEPDEAVTPSRSLASIDGFGVSMKTEPAEDVEAAMLLLGFLKGQ</sequence>
<evidence type="ECO:0000313" key="2">
    <source>
        <dbReference type="Proteomes" id="UP000814033"/>
    </source>
</evidence>
<evidence type="ECO:0000313" key="1">
    <source>
        <dbReference type="EMBL" id="KAI0045207.1"/>
    </source>
</evidence>
<reference evidence="1" key="2">
    <citation type="journal article" date="2022" name="New Phytol.">
        <title>Evolutionary transition to the ectomycorrhizal habit in the genomes of a hyperdiverse lineage of mushroom-forming fungi.</title>
        <authorList>
            <person name="Looney B."/>
            <person name="Miyauchi S."/>
            <person name="Morin E."/>
            <person name="Drula E."/>
            <person name="Courty P.E."/>
            <person name="Kohler A."/>
            <person name="Kuo A."/>
            <person name="LaButti K."/>
            <person name="Pangilinan J."/>
            <person name="Lipzen A."/>
            <person name="Riley R."/>
            <person name="Andreopoulos W."/>
            <person name="He G."/>
            <person name="Johnson J."/>
            <person name="Nolan M."/>
            <person name="Tritt A."/>
            <person name="Barry K.W."/>
            <person name="Grigoriev I.V."/>
            <person name="Nagy L.G."/>
            <person name="Hibbett D."/>
            <person name="Henrissat B."/>
            <person name="Matheny P.B."/>
            <person name="Labbe J."/>
            <person name="Martin F.M."/>
        </authorList>
    </citation>
    <scope>NUCLEOTIDE SEQUENCE</scope>
    <source>
        <strain evidence="1">FP105234-sp</strain>
    </source>
</reference>
<proteinExistence type="predicted"/>
<dbReference type="EMBL" id="MU275958">
    <property type="protein sequence ID" value="KAI0045207.1"/>
    <property type="molecule type" value="Genomic_DNA"/>
</dbReference>
<comment type="caution">
    <text evidence="1">The sequence shown here is derived from an EMBL/GenBank/DDBJ whole genome shotgun (WGS) entry which is preliminary data.</text>
</comment>
<gene>
    <name evidence="1" type="ORF">FA95DRAFT_1561344</name>
</gene>
<accession>A0ACB8RMT2</accession>
<name>A0ACB8RMT2_9AGAM</name>